<keyword evidence="1" id="KW-1133">Transmembrane helix</keyword>
<name>A0ABY7KFD6_9ACTN</name>
<keyword evidence="3" id="KW-1185">Reference proteome</keyword>
<feature type="transmembrane region" description="Helical" evidence="1">
    <location>
        <begin position="21"/>
        <end position="49"/>
    </location>
</feature>
<keyword evidence="1" id="KW-0812">Transmembrane</keyword>
<evidence type="ECO:0000313" key="3">
    <source>
        <dbReference type="Proteomes" id="UP001164439"/>
    </source>
</evidence>
<protein>
    <recommendedName>
        <fullName evidence="4">Integral membrane protein</fullName>
    </recommendedName>
</protein>
<sequence length="169" mass="17193">MSAESSAERPKARRPQRSAAGNVLFALAAVVVLATTVLGAFGAVALLLSPLSLLTPDEGETAVVVGCIGLGGIIGLMVPVVLFGMVKGSADTPRVGPGEALRKLLAVLGFGVFLALVGVVAAQVGWVLPKDITAVVAVFAVGFAWVPLAIVPWEKLGLAGVFPRSRKAQ</sequence>
<feature type="transmembrane region" description="Helical" evidence="1">
    <location>
        <begin position="132"/>
        <end position="151"/>
    </location>
</feature>
<feature type="transmembrane region" description="Helical" evidence="1">
    <location>
        <begin position="61"/>
        <end position="83"/>
    </location>
</feature>
<gene>
    <name evidence="2" type="ORF">STRCI_003312</name>
</gene>
<dbReference type="EMBL" id="CP114413">
    <property type="protein sequence ID" value="WAZ22092.1"/>
    <property type="molecule type" value="Genomic_DNA"/>
</dbReference>
<organism evidence="2 3">
    <name type="scientific">Streptomyces cinnabarinus</name>
    <dbReference type="NCBI Taxonomy" id="67287"/>
    <lineage>
        <taxon>Bacteria</taxon>
        <taxon>Bacillati</taxon>
        <taxon>Actinomycetota</taxon>
        <taxon>Actinomycetes</taxon>
        <taxon>Kitasatosporales</taxon>
        <taxon>Streptomycetaceae</taxon>
        <taxon>Streptomyces</taxon>
    </lineage>
</organism>
<feature type="transmembrane region" description="Helical" evidence="1">
    <location>
        <begin position="104"/>
        <end position="126"/>
    </location>
</feature>
<reference evidence="2" key="1">
    <citation type="submission" date="2022-12" db="EMBL/GenBank/DDBJ databases">
        <authorList>
            <person name="Ruckert C."/>
            <person name="Busche T."/>
            <person name="Kalinowski J."/>
            <person name="Wittmann C."/>
        </authorList>
    </citation>
    <scope>NUCLEOTIDE SEQUENCE</scope>
    <source>
        <strain evidence="2">DSM 40467</strain>
    </source>
</reference>
<evidence type="ECO:0000313" key="2">
    <source>
        <dbReference type="EMBL" id="WAZ22092.1"/>
    </source>
</evidence>
<keyword evidence="1" id="KW-0472">Membrane</keyword>
<dbReference type="Proteomes" id="UP001164439">
    <property type="component" value="Chromosome"/>
</dbReference>
<dbReference type="RefSeq" id="WP_269659721.1">
    <property type="nucleotide sequence ID" value="NZ_CP114413.1"/>
</dbReference>
<evidence type="ECO:0008006" key="4">
    <source>
        <dbReference type="Google" id="ProtNLM"/>
    </source>
</evidence>
<proteinExistence type="predicted"/>
<evidence type="ECO:0000256" key="1">
    <source>
        <dbReference type="SAM" id="Phobius"/>
    </source>
</evidence>
<accession>A0ABY7KFD6</accession>